<sequence>MVLGDRGYDHDKYRRLVWAQGIKPVIARRGVPHGSGLGVHRWVVERTVAWLHGFRRLRVRWERRDDIHEVFLGLATCLITHRHVQRLCCDFLRLVPYNAVTWEIGRRYCRPMEPDKSKECPLHGAGASAQSLVGRRLAEVVGSWHMYGSDAPAGPLDVWLIDDRGAAIHLTTGSDWCLIVEASMPHAGYDMGDSGRVTVGTIDEESPFADHVGEDVLEVREERASNTGRVALELTFPTGRVRCDSWAGDLRLTSV</sequence>
<feature type="domain" description="Transposase IS4-like" evidence="1">
    <location>
        <begin position="2"/>
        <end position="78"/>
    </location>
</feature>
<evidence type="ECO:0000313" key="3">
    <source>
        <dbReference type="Proteomes" id="UP001501455"/>
    </source>
</evidence>
<comment type="caution">
    <text evidence="2">The sequence shown here is derived from an EMBL/GenBank/DDBJ whole genome shotgun (WGS) entry which is preliminary data.</text>
</comment>
<evidence type="ECO:0000259" key="1">
    <source>
        <dbReference type="Pfam" id="PF01609"/>
    </source>
</evidence>
<evidence type="ECO:0000313" key="2">
    <source>
        <dbReference type="EMBL" id="GAA3503437.1"/>
    </source>
</evidence>
<name>A0ABP6U6V5_9ACTN</name>
<dbReference type="Pfam" id="PF01609">
    <property type="entry name" value="DDE_Tnp_1"/>
    <property type="match status" value="1"/>
</dbReference>
<protein>
    <recommendedName>
        <fullName evidence="1">Transposase IS4-like domain-containing protein</fullName>
    </recommendedName>
</protein>
<dbReference type="EMBL" id="BAAAXF010000074">
    <property type="protein sequence ID" value="GAA3503437.1"/>
    <property type="molecule type" value="Genomic_DNA"/>
</dbReference>
<dbReference type="InterPro" id="IPR002559">
    <property type="entry name" value="Transposase_11"/>
</dbReference>
<accession>A0ABP6U6V5</accession>
<dbReference type="Proteomes" id="UP001501455">
    <property type="component" value="Unassembled WGS sequence"/>
</dbReference>
<dbReference type="PANTHER" id="PTHR30007:SF1">
    <property type="entry name" value="BLR1914 PROTEIN"/>
    <property type="match status" value="1"/>
</dbReference>
<proteinExistence type="predicted"/>
<dbReference type="PANTHER" id="PTHR30007">
    <property type="entry name" value="PHP DOMAIN PROTEIN"/>
    <property type="match status" value="1"/>
</dbReference>
<keyword evidence="3" id="KW-1185">Reference proteome</keyword>
<reference evidence="3" key="1">
    <citation type="journal article" date="2019" name="Int. J. Syst. Evol. Microbiol.">
        <title>The Global Catalogue of Microorganisms (GCM) 10K type strain sequencing project: providing services to taxonomists for standard genome sequencing and annotation.</title>
        <authorList>
            <consortium name="The Broad Institute Genomics Platform"/>
            <consortium name="The Broad Institute Genome Sequencing Center for Infectious Disease"/>
            <person name="Wu L."/>
            <person name="Ma J."/>
        </authorList>
    </citation>
    <scope>NUCLEOTIDE SEQUENCE [LARGE SCALE GENOMIC DNA]</scope>
    <source>
        <strain evidence="3">JCM 4816</strain>
    </source>
</reference>
<gene>
    <name evidence="2" type="ORF">GCM10019016_105470</name>
</gene>
<organism evidence="2 3">
    <name type="scientific">Streptomyces prasinosporus</name>
    <dbReference type="NCBI Taxonomy" id="68256"/>
    <lineage>
        <taxon>Bacteria</taxon>
        <taxon>Bacillati</taxon>
        <taxon>Actinomycetota</taxon>
        <taxon>Actinomycetes</taxon>
        <taxon>Kitasatosporales</taxon>
        <taxon>Streptomycetaceae</taxon>
        <taxon>Streptomyces</taxon>
        <taxon>Streptomyces albogriseolus group</taxon>
    </lineage>
</organism>